<organism evidence="1">
    <name type="scientific">bioreactor metagenome</name>
    <dbReference type="NCBI Taxonomy" id="1076179"/>
    <lineage>
        <taxon>unclassified sequences</taxon>
        <taxon>metagenomes</taxon>
        <taxon>ecological metagenomes</taxon>
    </lineage>
</organism>
<evidence type="ECO:0000313" key="1">
    <source>
        <dbReference type="EMBL" id="MPN48180.1"/>
    </source>
</evidence>
<protein>
    <submittedName>
        <fullName evidence="1">Uncharacterized protein</fullName>
    </submittedName>
</protein>
<reference evidence="1" key="1">
    <citation type="submission" date="2019-08" db="EMBL/GenBank/DDBJ databases">
        <authorList>
            <person name="Kucharzyk K."/>
            <person name="Murdoch R.W."/>
            <person name="Higgins S."/>
            <person name="Loffler F."/>
        </authorList>
    </citation>
    <scope>NUCLEOTIDE SEQUENCE</scope>
</reference>
<name>A0A645IAN2_9ZZZZ</name>
<proteinExistence type="predicted"/>
<gene>
    <name evidence="1" type="ORF">SDC9_195785</name>
</gene>
<accession>A0A645IAN2</accession>
<comment type="caution">
    <text evidence="1">The sequence shown here is derived from an EMBL/GenBank/DDBJ whole genome shotgun (WGS) entry which is preliminary data.</text>
</comment>
<sequence length="78" mass="8806">MMRLIKSGERANQQFEILLLMQSPRRCDGAPALAGEPRGNPAGIQRIVQNDAALANRLWKIIRRILCLKDEPLGKRID</sequence>
<dbReference type="AlphaFoldDB" id="A0A645IAN2"/>
<dbReference type="EMBL" id="VSSQ01110252">
    <property type="protein sequence ID" value="MPN48180.1"/>
    <property type="molecule type" value="Genomic_DNA"/>
</dbReference>